<evidence type="ECO:0000256" key="6">
    <source>
        <dbReference type="ARBA" id="ARBA00023242"/>
    </source>
</evidence>
<dbReference type="GO" id="GO:0006357">
    <property type="term" value="P:regulation of transcription by RNA polymerase II"/>
    <property type="evidence" value="ECO:0007669"/>
    <property type="project" value="InterPro"/>
</dbReference>
<keyword evidence="4 8" id="KW-0805">Transcription regulation</keyword>
<sequence>MDLTDLHPQDDYSHRFFIWHEWIQANGPLTPENVFDYFASSMFYDKQSNNQVLRMQTMHTGMPISNEAEELKRFTGVEFAVVHAEPPSLFIIHKRERISPEDTRPLQAYFIVNNRIYQSPDMYTVLSNRLARQLSQSLTSLYSLKSSLDVLRKYKPDYTPRTGFAWPIVETERASETSKKTDVPASLLDADPELMKKLEKEKALTHPKKQQNMVLLLNAMRTTAVHPFQTFHDKEAANVAPPEAVSSEEQRLSATPAPTLIPSQSAVSQSSGPSASQDSAKGMAGSMKRKKKRMSTIRTPMLFLNFY</sequence>
<evidence type="ECO:0000313" key="10">
    <source>
        <dbReference type="EMBL" id="KAH8997561.1"/>
    </source>
</evidence>
<keyword evidence="6 8" id="KW-0539">Nucleus</keyword>
<comment type="function">
    <text evidence="8">Component of the Mediator complex, a coactivator involved in the regulated transcription of nearly all RNA polymerase II-dependent genes. Mediator functions as a bridge to convey information from gene-specific regulatory proteins to the basal RNA polymerase II transcription machinery. Mediator is recruited to promoters by direct interactions with regulatory proteins and serves as a scaffold for the assembly of a functional preinitiation complex with RNA polymerase II and the general transcription factors.</text>
</comment>
<keyword evidence="5 8" id="KW-0804">Transcription</keyword>
<evidence type="ECO:0000256" key="2">
    <source>
        <dbReference type="ARBA" id="ARBA00007526"/>
    </source>
</evidence>
<evidence type="ECO:0000256" key="8">
    <source>
        <dbReference type="RuleBase" id="RU364143"/>
    </source>
</evidence>
<dbReference type="Proteomes" id="UP001201163">
    <property type="component" value="Unassembled WGS sequence"/>
</dbReference>
<dbReference type="GO" id="GO:0003712">
    <property type="term" value="F:transcription coregulator activity"/>
    <property type="evidence" value="ECO:0007669"/>
    <property type="project" value="InterPro"/>
</dbReference>
<protein>
    <recommendedName>
        <fullName evidence="3 8">Mediator of RNA polymerase II transcription subunit 6</fullName>
    </recommendedName>
    <alternativeName>
        <fullName evidence="7 8">Mediator complex subunit 6</fullName>
    </alternativeName>
</protein>
<dbReference type="GO" id="GO:0016592">
    <property type="term" value="C:mediator complex"/>
    <property type="evidence" value="ECO:0007669"/>
    <property type="project" value="InterPro"/>
</dbReference>
<evidence type="ECO:0000256" key="1">
    <source>
        <dbReference type="ARBA" id="ARBA00004123"/>
    </source>
</evidence>
<evidence type="ECO:0000256" key="4">
    <source>
        <dbReference type="ARBA" id="ARBA00023015"/>
    </source>
</evidence>
<evidence type="ECO:0000256" key="9">
    <source>
        <dbReference type="SAM" id="MobiDB-lite"/>
    </source>
</evidence>
<dbReference type="Pfam" id="PF04934">
    <property type="entry name" value="Med6"/>
    <property type="match status" value="1"/>
</dbReference>
<keyword evidence="11" id="KW-1185">Reference proteome</keyword>
<feature type="region of interest" description="Disordered" evidence="9">
    <location>
        <begin position="234"/>
        <end position="294"/>
    </location>
</feature>
<comment type="subunit">
    <text evidence="8">Component of the Mediator complex.</text>
</comment>
<accession>A0AAD4LN15</accession>
<comment type="subcellular location">
    <subcellularLocation>
        <location evidence="1 8">Nucleus</location>
    </subcellularLocation>
</comment>
<name>A0AAD4LN15_9AGAM</name>
<evidence type="ECO:0000313" key="11">
    <source>
        <dbReference type="Proteomes" id="UP001201163"/>
    </source>
</evidence>
<evidence type="ECO:0000256" key="7">
    <source>
        <dbReference type="ARBA" id="ARBA00031259"/>
    </source>
</evidence>
<reference evidence="10" key="1">
    <citation type="submission" date="2022-01" db="EMBL/GenBank/DDBJ databases">
        <title>Comparative genomics reveals a dynamic genome evolution in the ectomycorrhizal milk-cap (Lactarius) mushrooms.</title>
        <authorList>
            <consortium name="DOE Joint Genome Institute"/>
            <person name="Lebreton A."/>
            <person name="Tang N."/>
            <person name="Kuo A."/>
            <person name="LaButti K."/>
            <person name="Drula E."/>
            <person name="Barry K."/>
            <person name="Clum A."/>
            <person name="Lipzen A."/>
            <person name="Mousain D."/>
            <person name="Ng V."/>
            <person name="Wang R."/>
            <person name="Wang X."/>
            <person name="Dai Y."/>
            <person name="Henrissat B."/>
            <person name="Grigoriev I.V."/>
            <person name="Guerin-Laguette A."/>
            <person name="Yu F."/>
            <person name="Martin F.M."/>
        </authorList>
    </citation>
    <scope>NUCLEOTIDE SEQUENCE</scope>
    <source>
        <strain evidence="10">QP</strain>
    </source>
</reference>
<evidence type="ECO:0000256" key="5">
    <source>
        <dbReference type="ARBA" id="ARBA00023163"/>
    </source>
</evidence>
<comment type="similarity">
    <text evidence="2 8">Belongs to the Mediator complex subunit 6 family.</text>
</comment>
<dbReference type="AlphaFoldDB" id="A0AAD4LN15"/>
<dbReference type="PANTHER" id="PTHR13104">
    <property type="entry name" value="MED-6-RELATED"/>
    <property type="match status" value="1"/>
</dbReference>
<feature type="compositionally biased region" description="Low complexity" evidence="9">
    <location>
        <begin position="263"/>
        <end position="280"/>
    </location>
</feature>
<comment type="caution">
    <text evidence="10">The sequence shown here is derived from an EMBL/GenBank/DDBJ whole genome shotgun (WGS) entry which is preliminary data.</text>
</comment>
<keyword evidence="8" id="KW-0010">Activator</keyword>
<dbReference type="Gene3D" id="3.10.450.580">
    <property type="entry name" value="Mediator complex, subunit Med6"/>
    <property type="match status" value="1"/>
</dbReference>
<dbReference type="InterPro" id="IPR007018">
    <property type="entry name" value="Mediator_Med6"/>
</dbReference>
<dbReference type="EMBL" id="JAKELL010000007">
    <property type="protein sequence ID" value="KAH8997561.1"/>
    <property type="molecule type" value="Genomic_DNA"/>
</dbReference>
<gene>
    <name evidence="8" type="primary">MED6</name>
    <name evidence="10" type="ORF">EDB92DRAFT_1793138</name>
</gene>
<proteinExistence type="inferred from homology"/>
<evidence type="ECO:0000256" key="3">
    <source>
        <dbReference type="ARBA" id="ARBA00020634"/>
    </source>
</evidence>
<dbReference type="InterPro" id="IPR038566">
    <property type="entry name" value="Mediator_Med6_sf"/>
</dbReference>
<organism evidence="10 11">
    <name type="scientific">Lactarius akahatsu</name>
    <dbReference type="NCBI Taxonomy" id="416441"/>
    <lineage>
        <taxon>Eukaryota</taxon>
        <taxon>Fungi</taxon>
        <taxon>Dikarya</taxon>
        <taxon>Basidiomycota</taxon>
        <taxon>Agaricomycotina</taxon>
        <taxon>Agaricomycetes</taxon>
        <taxon>Russulales</taxon>
        <taxon>Russulaceae</taxon>
        <taxon>Lactarius</taxon>
    </lineage>
</organism>